<evidence type="ECO:0000256" key="5">
    <source>
        <dbReference type="ARBA" id="ARBA00022824"/>
    </source>
</evidence>
<comment type="caution">
    <text evidence="10">The sequence shown here is derived from an EMBL/GenBank/DDBJ whole genome shotgun (WGS) entry which is preliminary data.</text>
</comment>
<feature type="transmembrane region" description="Helical" evidence="9">
    <location>
        <begin position="408"/>
        <end position="433"/>
    </location>
</feature>
<evidence type="ECO:0000256" key="6">
    <source>
        <dbReference type="ARBA" id="ARBA00022989"/>
    </source>
</evidence>
<comment type="pathway">
    <text evidence="2">Protein modification; protein glycosylation.</text>
</comment>
<evidence type="ECO:0000313" key="10">
    <source>
        <dbReference type="EMBL" id="CAG5118777.1"/>
    </source>
</evidence>
<dbReference type="InterPro" id="IPR007594">
    <property type="entry name" value="RFT1"/>
</dbReference>
<dbReference type="EMBL" id="CAJHNH020000606">
    <property type="protein sequence ID" value="CAG5118777.1"/>
    <property type="molecule type" value="Genomic_DNA"/>
</dbReference>
<feature type="transmembrane region" description="Helical" evidence="9">
    <location>
        <begin position="82"/>
        <end position="107"/>
    </location>
</feature>
<evidence type="ECO:0000256" key="1">
    <source>
        <dbReference type="ARBA" id="ARBA00004477"/>
    </source>
</evidence>
<keyword evidence="4 9" id="KW-0812">Transmembrane</keyword>
<comment type="function">
    <text evidence="8 9">Intramembrane glycolipid transporter that operates in the biosynthetic pathway of dolichol-linked oligosaccharides, the glycan precursors employed in protein asparagine (N)-glycosylation. The sequential addition of sugars to dolichol pyrophosphate produces dolichol-linked oligosaccharides containing fourteen sugars, including two GlcNAcs, nine mannoses and three glucoses. Once assembled, the oligosaccharide is transferred from the lipid to nascent proteins by oligosaccharyltransferases. The assembly of dolichol-linked oligosaccharides begins on the cytosolic side of the endoplasmic reticulum membrane and finishes in its lumen. RFT1 could mediate the translocation of the cytosolically oriented intermediate DolPP-GlcNAc2Man5, produced by ALG11, into the ER lumen where dolichol-linked oligosaccharides assembly continues. However, the intramembrane lipid transporter activity could not be confirmed in vitro.</text>
</comment>
<dbReference type="PANTHER" id="PTHR13117">
    <property type="entry name" value="ENDOPLASMIC RETICULUM MULTISPAN TRANSMEMBRANE PROTEIN-RELATED"/>
    <property type="match status" value="1"/>
</dbReference>
<evidence type="ECO:0000256" key="8">
    <source>
        <dbReference type="ARBA" id="ARBA00045912"/>
    </source>
</evidence>
<feature type="transmembrane region" description="Helical" evidence="9">
    <location>
        <begin position="179"/>
        <end position="202"/>
    </location>
</feature>
<dbReference type="AlphaFoldDB" id="A0A8S3YNK5"/>
<proteinExistence type="inferred from homology"/>
<keyword evidence="7 9" id="KW-0472">Membrane</keyword>
<evidence type="ECO:0000256" key="2">
    <source>
        <dbReference type="ARBA" id="ARBA00004922"/>
    </source>
</evidence>
<feature type="transmembrane region" description="Helical" evidence="9">
    <location>
        <begin position="119"/>
        <end position="142"/>
    </location>
</feature>
<dbReference type="Proteomes" id="UP000678393">
    <property type="component" value="Unassembled WGS sequence"/>
</dbReference>
<evidence type="ECO:0000256" key="9">
    <source>
        <dbReference type="RuleBase" id="RU365067"/>
    </source>
</evidence>
<keyword evidence="11" id="KW-1185">Reference proteome</keyword>
<feature type="transmembrane region" description="Helical" evidence="9">
    <location>
        <begin position="439"/>
        <end position="459"/>
    </location>
</feature>
<feature type="transmembrane region" description="Helical" evidence="9">
    <location>
        <begin position="328"/>
        <end position="352"/>
    </location>
</feature>
<gene>
    <name evidence="10" type="ORF">CUNI_LOCUS4335</name>
</gene>
<feature type="transmembrane region" description="Helical" evidence="9">
    <location>
        <begin position="22"/>
        <end position="39"/>
    </location>
</feature>
<dbReference type="OrthoDB" id="9979195at2759"/>
<dbReference type="GO" id="GO:0006488">
    <property type="term" value="P:dolichol-linked oligosaccharide biosynthetic process"/>
    <property type="evidence" value="ECO:0007669"/>
    <property type="project" value="InterPro"/>
</dbReference>
<protein>
    <recommendedName>
        <fullName evidence="9">Protein RFT1 homolog</fullName>
    </recommendedName>
</protein>
<feature type="transmembrane region" description="Helical" evidence="9">
    <location>
        <begin position="495"/>
        <end position="518"/>
    </location>
</feature>
<keyword evidence="6 9" id="KW-1133">Transmembrane helix</keyword>
<feature type="transmembrane region" description="Helical" evidence="9">
    <location>
        <begin position="471"/>
        <end position="489"/>
    </location>
</feature>
<evidence type="ECO:0000256" key="3">
    <source>
        <dbReference type="ARBA" id="ARBA00010288"/>
    </source>
</evidence>
<comment type="similarity">
    <text evidence="3 9">Belongs to the RFT1 family.</text>
</comment>
<sequence>MDGSAVVSGAAKAASYNMLLQLGLRLTTFVLNAFILRYVSQDVLGIVNVRLTLLYSTTLFLTKEAFDRACLSKSTTSDWKQVINLLWCTFPLAILFSGCLGMVWLYVLENPSTTTSVSGYTFGVVCFALSTIIEVLAEPLFVVGQAFLFVRLKVVLLGISQGIKCIITVILVLKQPQWGIVNFSIAQVVSSVTYAAMYHIYFAHYISSNKKKAEDFPLKSVADMYPCILTDKPFIDVHLASLTWSFFKQSFLKQILTEGEKFVMTFFDVLSYGDQGVYDVVSNLGSLAARFIFLPIEENSYLLFSKLMQRGVSADKQSQESLRLSVRVLGVVLKIVTIIGSIILIFGFSNSYLALHIYGGDVLSSGAGPTLLRWHCLYVLIIAINGTTEAFVFAAMSKADVDRYNKKMVLFSGLFLLSSWLLTRMLGSVGFILANCFNMLARIAHSIYFIQGYLFGTGYSPLNEIVPSMPVIVSLLVSLIVTSTSEHLFCREQSVINKLVHILITGVCLLVVLLIVLLTEKNLIALVKEQMSKVRGQKPKIQEKER</sequence>
<dbReference type="Pfam" id="PF04506">
    <property type="entry name" value="Rft-1"/>
    <property type="match status" value="1"/>
</dbReference>
<evidence type="ECO:0000256" key="4">
    <source>
        <dbReference type="ARBA" id="ARBA00022692"/>
    </source>
</evidence>
<organism evidence="10 11">
    <name type="scientific">Candidula unifasciata</name>
    <dbReference type="NCBI Taxonomy" id="100452"/>
    <lineage>
        <taxon>Eukaryota</taxon>
        <taxon>Metazoa</taxon>
        <taxon>Spiralia</taxon>
        <taxon>Lophotrochozoa</taxon>
        <taxon>Mollusca</taxon>
        <taxon>Gastropoda</taxon>
        <taxon>Heterobranchia</taxon>
        <taxon>Euthyneura</taxon>
        <taxon>Panpulmonata</taxon>
        <taxon>Eupulmonata</taxon>
        <taxon>Stylommatophora</taxon>
        <taxon>Helicina</taxon>
        <taxon>Helicoidea</taxon>
        <taxon>Geomitridae</taxon>
        <taxon>Candidula</taxon>
    </lineage>
</organism>
<evidence type="ECO:0000256" key="7">
    <source>
        <dbReference type="ARBA" id="ARBA00023136"/>
    </source>
</evidence>
<feature type="transmembrane region" description="Helical" evidence="9">
    <location>
        <begin position="154"/>
        <end position="173"/>
    </location>
</feature>
<dbReference type="PANTHER" id="PTHR13117:SF5">
    <property type="entry name" value="PROTEIN RFT1 HOMOLOG"/>
    <property type="match status" value="1"/>
</dbReference>
<dbReference type="GO" id="GO:0034203">
    <property type="term" value="P:glycolipid translocation"/>
    <property type="evidence" value="ECO:0007669"/>
    <property type="project" value="TreeGrafter"/>
</dbReference>
<accession>A0A8S3YNK5</accession>
<name>A0A8S3YNK5_9EUPU</name>
<dbReference type="GO" id="GO:0005789">
    <property type="term" value="C:endoplasmic reticulum membrane"/>
    <property type="evidence" value="ECO:0007669"/>
    <property type="project" value="UniProtKB-SubCell"/>
</dbReference>
<evidence type="ECO:0000313" key="11">
    <source>
        <dbReference type="Proteomes" id="UP000678393"/>
    </source>
</evidence>
<reference evidence="10" key="1">
    <citation type="submission" date="2021-04" db="EMBL/GenBank/DDBJ databases">
        <authorList>
            <consortium name="Molecular Ecology Group"/>
        </authorList>
    </citation>
    <scope>NUCLEOTIDE SEQUENCE</scope>
</reference>
<keyword evidence="5" id="KW-0256">Endoplasmic reticulum</keyword>
<comment type="subcellular location">
    <subcellularLocation>
        <location evidence="1 9">Endoplasmic reticulum membrane</location>
        <topology evidence="1 9">Multi-pass membrane protein</topology>
    </subcellularLocation>
</comment>
<feature type="transmembrane region" description="Helical" evidence="9">
    <location>
        <begin position="372"/>
        <end position="396"/>
    </location>
</feature>
<feature type="transmembrane region" description="Helical" evidence="9">
    <location>
        <begin position="45"/>
        <end position="62"/>
    </location>
</feature>